<evidence type="ECO:0000313" key="2">
    <source>
        <dbReference type="Proteomes" id="UP000887222"/>
    </source>
</evidence>
<comment type="caution">
    <text evidence="1">The sequence shown here is derived from an EMBL/GenBank/DDBJ whole genome shotgun (WGS) entry which is preliminary data.</text>
</comment>
<sequence>MAMHCNARLPEILACPACLSGLGPQATGNIVNVTQTGETMQVLSPEEVKAVSGGVNWEQVGVGFGALGLGVAIAATPVGAFGAAAAAGISYFGGVAIGDGFIEGAAFDF</sequence>
<accession>A0ABQ4Q4I7</accession>
<organism evidence="1 2">
    <name type="scientific">Noviherbaspirillum aridicola</name>
    <dbReference type="NCBI Taxonomy" id="2849687"/>
    <lineage>
        <taxon>Bacteria</taxon>
        <taxon>Pseudomonadati</taxon>
        <taxon>Pseudomonadota</taxon>
        <taxon>Betaproteobacteria</taxon>
        <taxon>Burkholderiales</taxon>
        <taxon>Oxalobacteraceae</taxon>
        <taxon>Noviherbaspirillum</taxon>
    </lineage>
</organism>
<reference evidence="1 2" key="1">
    <citation type="journal article" date="2022" name="Int. J. Syst. Evol. Microbiol.">
        <title>Noviherbaspirillum aridicola sp. nov., isolated from an arid soil in Pakistan.</title>
        <authorList>
            <person name="Khan I.U."/>
            <person name="Saqib M."/>
            <person name="Amin A."/>
            <person name="Hussain F."/>
            <person name="Li L."/>
            <person name="Liu Y.H."/>
            <person name="Fang B.Z."/>
            <person name="Ahmed I."/>
            <person name="Li W.J."/>
        </authorList>
    </citation>
    <scope>NUCLEOTIDE SEQUENCE [LARGE SCALE GENOMIC DNA]</scope>
    <source>
        <strain evidence="1 2">NCCP-691</strain>
    </source>
</reference>
<name>A0ABQ4Q4I7_9BURK</name>
<protein>
    <submittedName>
        <fullName evidence="1">Uncharacterized protein</fullName>
    </submittedName>
</protein>
<dbReference type="Proteomes" id="UP000887222">
    <property type="component" value="Unassembled WGS sequence"/>
</dbReference>
<proteinExistence type="predicted"/>
<dbReference type="EMBL" id="BPMK01000008">
    <property type="protein sequence ID" value="GIZ52107.1"/>
    <property type="molecule type" value="Genomic_DNA"/>
</dbReference>
<keyword evidence="2" id="KW-1185">Reference proteome</keyword>
<gene>
    <name evidence="1" type="ORF">NCCP691_21210</name>
</gene>
<evidence type="ECO:0000313" key="1">
    <source>
        <dbReference type="EMBL" id="GIZ52107.1"/>
    </source>
</evidence>